<keyword evidence="1" id="KW-0175">Coiled coil</keyword>
<comment type="caution">
    <text evidence="3">The sequence shown here is derived from an EMBL/GenBank/DDBJ whole genome shotgun (WGS) entry which is preliminary data.</text>
</comment>
<dbReference type="EMBL" id="JBBPBN010001176">
    <property type="protein sequence ID" value="KAK8479467.1"/>
    <property type="molecule type" value="Genomic_DNA"/>
</dbReference>
<evidence type="ECO:0008006" key="5">
    <source>
        <dbReference type="Google" id="ProtNLM"/>
    </source>
</evidence>
<dbReference type="PANTHER" id="PTHR36890:SF1">
    <property type="entry name" value="PROTEIN CYCLOPS"/>
    <property type="match status" value="1"/>
</dbReference>
<evidence type="ECO:0000256" key="1">
    <source>
        <dbReference type="SAM" id="Coils"/>
    </source>
</evidence>
<feature type="region of interest" description="Disordered" evidence="2">
    <location>
        <begin position="418"/>
        <end position="463"/>
    </location>
</feature>
<evidence type="ECO:0000313" key="4">
    <source>
        <dbReference type="Proteomes" id="UP001396334"/>
    </source>
</evidence>
<protein>
    <recommendedName>
        <fullName evidence="5">Protein CYCLOPS</fullName>
    </recommendedName>
</protein>
<feature type="region of interest" description="Disordered" evidence="2">
    <location>
        <begin position="1"/>
        <end position="48"/>
    </location>
</feature>
<gene>
    <name evidence="3" type="ORF">V6N11_033167</name>
</gene>
<evidence type="ECO:0000313" key="3">
    <source>
        <dbReference type="EMBL" id="KAK8479467.1"/>
    </source>
</evidence>
<reference evidence="3 4" key="1">
    <citation type="journal article" date="2024" name="G3 (Bethesda)">
        <title>Genome assembly of Hibiscus sabdariffa L. provides insights into metabolisms of medicinal natural products.</title>
        <authorList>
            <person name="Kim T."/>
        </authorList>
    </citation>
    <scope>NUCLEOTIDE SEQUENCE [LARGE SCALE GENOMIC DNA]</scope>
    <source>
        <strain evidence="3">TK-2024</strain>
        <tissue evidence="3">Old leaves</tissue>
    </source>
</reference>
<evidence type="ECO:0000256" key="2">
    <source>
        <dbReference type="SAM" id="MobiDB-lite"/>
    </source>
</evidence>
<name>A0ABR1ZG85_9ROSI</name>
<sequence length="531" mass="58704">MVHDGNDGNFPGDSLLKPGSGKQSFDSFQVPPSHRSEKSAMETEGRQFSDFYRNSSEEMFIKSLMETSIGMPVPTMEMLGFKNLSQNFRADSEELFRSWLTNGENQGNNSSNIAHRTRQASRRLSTEMASLSVQQPGTSLQKKKSSDVLLLQNDPIGAETSVAFNQNSVRTAAERGFQTSNLYLAKAWFHSSQPMTRSRSSELRKRYVAMQNAQTSLGMEAGLNSYGNGVSKMKDELSDPNGFNEISMSEIPNHLGTFMSPSNSSSSTFNALQTGNADKVSSVVSMLKGTLQRKKLGNQVEKDAVQDSSIVPNGTFSQGQGNHFHEIPAVFADVPLTIPGVLQAVQGPMDLDLEAAAPVISSGFDACDGPSNSSQALSVCESSKKQVGKNWNTDNGSKSKDFRERIIDNLKDDRKQRGGLVRYGSVTSADSVDKADPTKKRRVERSRKMAEAKERNSTPPIPSDMQAVLKRCETLEKEVRSLKLNLSFMNRKDSEQTKQIEELQKHNEELSDEKERLLEEIERIISDPGNM</sequence>
<keyword evidence="4" id="KW-1185">Reference proteome</keyword>
<feature type="coiled-coil region" evidence="1">
    <location>
        <begin position="465"/>
        <end position="527"/>
    </location>
</feature>
<accession>A0ABR1ZG85</accession>
<dbReference type="Proteomes" id="UP001396334">
    <property type="component" value="Unassembled WGS sequence"/>
</dbReference>
<feature type="compositionally biased region" description="Basic and acidic residues" evidence="2">
    <location>
        <begin position="446"/>
        <end position="456"/>
    </location>
</feature>
<feature type="compositionally biased region" description="Basic and acidic residues" evidence="2">
    <location>
        <begin position="34"/>
        <end position="47"/>
    </location>
</feature>
<feature type="region of interest" description="Disordered" evidence="2">
    <location>
        <begin position="367"/>
        <end position="399"/>
    </location>
</feature>
<proteinExistence type="predicted"/>
<dbReference type="InterPro" id="IPR040036">
    <property type="entry name" value="CYCLOPS"/>
</dbReference>
<feature type="compositionally biased region" description="Polar residues" evidence="2">
    <location>
        <begin position="370"/>
        <end position="381"/>
    </location>
</feature>
<organism evidence="3 4">
    <name type="scientific">Hibiscus sabdariffa</name>
    <name type="common">roselle</name>
    <dbReference type="NCBI Taxonomy" id="183260"/>
    <lineage>
        <taxon>Eukaryota</taxon>
        <taxon>Viridiplantae</taxon>
        <taxon>Streptophyta</taxon>
        <taxon>Embryophyta</taxon>
        <taxon>Tracheophyta</taxon>
        <taxon>Spermatophyta</taxon>
        <taxon>Magnoliopsida</taxon>
        <taxon>eudicotyledons</taxon>
        <taxon>Gunneridae</taxon>
        <taxon>Pentapetalae</taxon>
        <taxon>rosids</taxon>
        <taxon>malvids</taxon>
        <taxon>Malvales</taxon>
        <taxon>Malvaceae</taxon>
        <taxon>Malvoideae</taxon>
        <taxon>Hibiscus</taxon>
    </lineage>
</organism>
<dbReference type="PANTHER" id="PTHR36890">
    <property type="entry name" value="PROTEIN CYCLOPS"/>
    <property type="match status" value="1"/>
</dbReference>